<dbReference type="SUPFAM" id="SSF48179">
    <property type="entry name" value="6-phosphogluconate dehydrogenase C-terminal domain-like"/>
    <property type="match status" value="1"/>
</dbReference>
<dbReference type="eggNOG" id="COG0059">
    <property type="taxonomic scope" value="Bacteria"/>
</dbReference>
<accession>W8EZL2</accession>
<keyword evidence="5 11" id="KW-0028">Amino-acid biosynthesis</keyword>
<evidence type="ECO:0000256" key="6">
    <source>
        <dbReference type="ARBA" id="ARBA00022723"/>
    </source>
</evidence>
<dbReference type="GO" id="GO:0046872">
    <property type="term" value="F:metal ion binding"/>
    <property type="evidence" value="ECO:0007669"/>
    <property type="project" value="UniProtKB-UniRule"/>
</dbReference>
<dbReference type="KEGG" id="hsw:Hsw_2944"/>
<keyword evidence="15" id="KW-1185">Reference proteome</keyword>
<dbReference type="Proteomes" id="UP000019423">
    <property type="component" value="Chromosome"/>
</dbReference>
<reference evidence="14 15" key="1">
    <citation type="submission" date="2014-01" db="EMBL/GenBank/DDBJ databases">
        <title>Complete genome sequence of ionizing-radiation resistance bacterium Hymenobacter swuensis DY53.</title>
        <authorList>
            <person name="Jung J.-H."/>
            <person name="Jeong S.-W."/>
            <person name="Joe M.-H."/>
            <person name="Cho y.-j."/>
            <person name="Kim M.-K."/>
            <person name="Lim S.-Y."/>
        </authorList>
    </citation>
    <scope>NUCLEOTIDE SEQUENCE [LARGE SCALE GENOMIC DNA]</scope>
    <source>
        <strain evidence="14 15">DY53</strain>
    </source>
</reference>
<dbReference type="STRING" id="1227739.Hsw_2944"/>
<dbReference type="GO" id="GO:0009099">
    <property type="term" value="P:L-valine biosynthetic process"/>
    <property type="evidence" value="ECO:0007669"/>
    <property type="project" value="UniProtKB-UniRule"/>
</dbReference>
<dbReference type="Gene3D" id="3.40.50.720">
    <property type="entry name" value="NAD(P)-binding Rossmann-like Domain"/>
    <property type="match status" value="1"/>
</dbReference>
<feature type="binding site" evidence="11">
    <location>
        <position position="230"/>
    </location>
    <ligand>
        <name>Mg(2+)</name>
        <dbReference type="ChEBI" id="CHEBI:18420"/>
        <label>1</label>
    </ligand>
</feature>
<keyword evidence="9 11" id="KW-0100">Branched-chain amino acid biosynthesis</keyword>
<evidence type="ECO:0000256" key="1">
    <source>
        <dbReference type="ARBA" id="ARBA00001946"/>
    </source>
</evidence>
<dbReference type="InterPro" id="IPR036291">
    <property type="entry name" value="NAD(P)-bd_dom_sf"/>
</dbReference>
<dbReference type="PATRIC" id="fig|1227739.3.peg.3126"/>
<dbReference type="UniPathway" id="UPA00049">
    <property type="reaction ID" value="UER00060"/>
</dbReference>
<feature type="binding site" evidence="11">
    <location>
        <position position="262"/>
    </location>
    <ligand>
        <name>Mg(2+)</name>
        <dbReference type="ChEBI" id="CHEBI:18420"/>
        <label>2</label>
    </ligand>
</feature>
<evidence type="ECO:0000256" key="8">
    <source>
        <dbReference type="ARBA" id="ARBA00023002"/>
    </source>
</evidence>
<comment type="similarity">
    <text evidence="4 11">Belongs to the ketol-acid reductoisomerase family.</text>
</comment>
<sequence length="382" mass="41473">MLFNNQQQTTTNHKPNSIMATINFGGVEEHVVTREEFPLEKARTILQSETIAVLGYGVQGPGQALNLRDNGFRVIVGQRPDSASWRKAEADGWVAGETLFGLEEAAERGTILANLLSDAGQIAVWPTLKPHLTAGKTLYFSHGFGITFNDQTGIIPPADVDVVLVAPKGSGTSLRRLFVAGGGLNSSFAVYQDATGHAYEKAVALGIGVGSGYLFETDFRKEVYSDLTGERGVLMGALAGIIEAQYQVLRQRGHSPSEAFNETVEELTQSLVPLVGENGMDWMFSNCSVTAQRGALDWKGRFREATLPVLNELYDSVASGQEAARTIQRGSTPGYRQELEAELTEVRNSELWQTGATVRELRSRAAEKVEQEEAYALTADGN</sequence>
<dbReference type="GO" id="GO:0004455">
    <property type="term" value="F:ketol-acid reductoisomerase activity"/>
    <property type="evidence" value="ECO:0007669"/>
    <property type="project" value="UniProtKB-UniRule"/>
</dbReference>
<dbReference type="PROSITE" id="PS51851">
    <property type="entry name" value="KARI_C"/>
    <property type="match status" value="1"/>
</dbReference>
<dbReference type="FunFam" id="1.10.1040.10:FF:000003">
    <property type="entry name" value="Ketol-acid reductoisomerase, mitochondrial"/>
    <property type="match status" value="1"/>
</dbReference>
<protein>
    <recommendedName>
        <fullName evidence="10">Ketol-acid reductoisomerase</fullName>
        <ecNumber evidence="10">1.1.1.86</ecNumber>
    </recommendedName>
</protein>
<evidence type="ECO:0000259" key="12">
    <source>
        <dbReference type="PROSITE" id="PS51850"/>
    </source>
</evidence>
<feature type="binding site" evidence="11">
    <location>
        <position position="288"/>
    </location>
    <ligand>
        <name>substrate</name>
    </ligand>
</feature>
<dbReference type="PANTHER" id="PTHR21371">
    <property type="entry name" value="KETOL-ACID REDUCTOISOMERASE, MITOCHONDRIAL"/>
    <property type="match status" value="1"/>
</dbReference>
<dbReference type="SUPFAM" id="SSF51735">
    <property type="entry name" value="NAD(P)-binding Rossmann-fold domains"/>
    <property type="match status" value="1"/>
</dbReference>
<dbReference type="InterPro" id="IPR013116">
    <property type="entry name" value="KARI_N"/>
</dbReference>
<feature type="binding site" evidence="11">
    <location>
        <position position="266"/>
    </location>
    <ligand>
        <name>Mg(2+)</name>
        <dbReference type="ChEBI" id="CHEBI:18420"/>
        <label>2</label>
    </ligand>
</feature>
<keyword evidence="8 11" id="KW-0560">Oxidoreductase</keyword>
<evidence type="ECO:0000313" key="15">
    <source>
        <dbReference type="Proteomes" id="UP000019423"/>
    </source>
</evidence>
<dbReference type="HOGENOM" id="CLU_033821_1_2_10"/>
<feature type="binding site" evidence="11">
    <location>
        <position position="226"/>
    </location>
    <ligand>
        <name>Mg(2+)</name>
        <dbReference type="ChEBI" id="CHEBI:18420"/>
        <label>2</label>
    </ligand>
</feature>
<dbReference type="PANTHER" id="PTHR21371:SF1">
    <property type="entry name" value="KETOL-ACID REDUCTOISOMERASE, MITOCHONDRIAL"/>
    <property type="match status" value="1"/>
</dbReference>
<evidence type="ECO:0000256" key="9">
    <source>
        <dbReference type="ARBA" id="ARBA00023304"/>
    </source>
</evidence>
<dbReference type="InterPro" id="IPR013023">
    <property type="entry name" value="KARI"/>
</dbReference>
<proteinExistence type="inferred from homology"/>
<evidence type="ECO:0000256" key="2">
    <source>
        <dbReference type="ARBA" id="ARBA00004864"/>
    </source>
</evidence>
<comment type="cofactor">
    <cofactor evidence="1">
        <name>Mg(2+)</name>
        <dbReference type="ChEBI" id="CHEBI:18420"/>
    </cofactor>
</comment>
<dbReference type="PROSITE" id="PS51850">
    <property type="entry name" value="KARI_N"/>
    <property type="match status" value="1"/>
</dbReference>
<evidence type="ECO:0000256" key="11">
    <source>
        <dbReference type="PROSITE-ProRule" id="PRU01198"/>
    </source>
</evidence>
<dbReference type="Pfam" id="PF07991">
    <property type="entry name" value="KARI_N"/>
    <property type="match status" value="1"/>
</dbReference>
<dbReference type="Pfam" id="PF01450">
    <property type="entry name" value="KARI_C"/>
    <property type="match status" value="1"/>
</dbReference>
<dbReference type="InterPro" id="IPR008927">
    <property type="entry name" value="6-PGluconate_DH-like_C_sf"/>
</dbReference>
<dbReference type="Gene3D" id="1.10.1040.10">
    <property type="entry name" value="N-(1-d-carboxylethyl)-l-norvaline Dehydrogenase, domain 2"/>
    <property type="match status" value="3"/>
</dbReference>
<name>W8EZL2_9BACT</name>
<evidence type="ECO:0000256" key="4">
    <source>
        <dbReference type="ARBA" id="ARBA00010318"/>
    </source>
</evidence>
<dbReference type="EMBL" id="CP007145">
    <property type="protein sequence ID" value="AHJ98539.1"/>
    <property type="molecule type" value="Genomic_DNA"/>
</dbReference>
<keyword evidence="7 11" id="KW-0460">Magnesium</keyword>
<dbReference type="InterPro" id="IPR000506">
    <property type="entry name" value="KARI_C"/>
</dbReference>
<dbReference type="EC" id="1.1.1.86" evidence="10"/>
<feature type="domain" description="KARI N-terminal Rossmann" evidence="12">
    <location>
        <begin position="27"/>
        <end position="217"/>
    </location>
</feature>
<feature type="domain" description="KARI C-terminal knotted" evidence="13">
    <location>
        <begin position="218"/>
        <end position="365"/>
    </location>
</feature>
<dbReference type="NCBIfam" id="TIGR00465">
    <property type="entry name" value="ilvC"/>
    <property type="match status" value="1"/>
</dbReference>
<dbReference type="InterPro" id="IPR013328">
    <property type="entry name" value="6PGD_dom2"/>
</dbReference>
<evidence type="ECO:0000256" key="3">
    <source>
        <dbReference type="ARBA" id="ARBA00004885"/>
    </source>
</evidence>
<feature type="binding site" evidence="11">
    <location>
        <position position="226"/>
    </location>
    <ligand>
        <name>Mg(2+)</name>
        <dbReference type="ChEBI" id="CHEBI:18420"/>
        <label>1</label>
    </ligand>
</feature>
<evidence type="ECO:0000313" key="14">
    <source>
        <dbReference type="EMBL" id="AHJ98539.1"/>
    </source>
</evidence>
<comment type="pathway">
    <text evidence="2">Amino-acid biosynthesis; L-valine biosynthesis; L-valine from pyruvate: step 2/4.</text>
</comment>
<dbReference type="UniPathway" id="UPA00047">
    <property type="reaction ID" value="UER00056"/>
</dbReference>
<gene>
    <name evidence="14" type="ORF">Hsw_2944</name>
</gene>
<evidence type="ECO:0000259" key="13">
    <source>
        <dbReference type="PROSITE" id="PS51851"/>
    </source>
</evidence>
<organism evidence="14 15">
    <name type="scientific">Hymenobacter swuensis DY53</name>
    <dbReference type="NCBI Taxonomy" id="1227739"/>
    <lineage>
        <taxon>Bacteria</taxon>
        <taxon>Pseudomonadati</taxon>
        <taxon>Bacteroidota</taxon>
        <taxon>Cytophagia</taxon>
        <taxon>Cytophagales</taxon>
        <taxon>Hymenobacteraceae</taxon>
        <taxon>Hymenobacter</taxon>
    </lineage>
</organism>
<keyword evidence="14" id="KW-0413">Isomerase</keyword>
<evidence type="ECO:0000256" key="5">
    <source>
        <dbReference type="ARBA" id="ARBA00022605"/>
    </source>
</evidence>
<dbReference type="AlphaFoldDB" id="W8EZL2"/>
<comment type="pathway">
    <text evidence="3">Amino-acid biosynthesis; L-isoleucine biosynthesis; L-isoleucine from 2-oxobutanoate: step 2/4.</text>
</comment>
<dbReference type="GO" id="GO:0009097">
    <property type="term" value="P:isoleucine biosynthetic process"/>
    <property type="evidence" value="ECO:0007669"/>
    <property type="project" value="UniProtKB-UniRule"/>
</dbReference>
<dbReference type="GO" id="GO:0016853">
    <property type="term" value="F:isomerase activity"/>
    <property type="evidence" value="ECO:0007669"/>
    <property type="project" value="UniProtKB-KW"/>
</dbReference>
<evidence type="ECO:0000256" key="7">
    <source>
        <dbReference type="ARBA" id="ARBA00022842"/>
    </source>
</evidence>
<keyword evidence="6 11" id="KW-0479">Metal-binding</keyword>
<evidence type="ECO:0000256" key="10">
    <source>
        <dbReference type="NCBIfam" id="TIGR00465"/>
    </source>
</evidence>